<dbReference type="PRINTS" id="PR00625">
    <property type="entry name" value="JDOMAIN"/>
</dbReference>
<dbReference type="SUPFAM" id="SSF46565">
    <property type="entry name" value="Chaperone J-domain"/>
    <property type="match status" value="1"/>
</dbReference>
<dbReference type="OMA" id="WANSEAQ"/>
<dbReference type="PANTHER" id="PTHR45006">
    <property type="entry name" value="DNAJ-LIKE PROTEIN 1"/>
    <property type="match status" value="1"/>
</dbReference>
<dbReference type="GO" id="GO:0016558">
    <property type="term" value="P:protein import into peroxisome matrix"/>
    <property type="evidence" value="ECO:0007669"/>
    <property type="project" value="TreeGrafter"/>
</dbReference>
<dbReference type="FunFam" id="1.10.287.110:FF:000028">
    <property type="entry name" value="DnaJ domain protein"/>
    <property type="match status" value="1"/>
</dbReference>
<feature type="compositionally biased region" description="Low complexity" evidence="3">
    <location>
        <begin position="118"/>
        <end position="137"/>
    </location>
</feature>
<keyword evidence="1" id="KW-0143">Chaperone</keyword>
<organism evidence="4 5">
    <name type="scientific">Candida glabrata</name>
    <name type="common">Yeast</name>
    <name type="synonym">Torulopsis glabrata</name>
    <dbReference type="NCBI Taxonomy" id="5478"/>
    <lineage>
        <taxon>Eukaryota</taxon>
        <taxon>Fungi</taxon>
        <taxon>Dikarya</taxon>
        <taxon>Ascomycota</taxon>
        <taxon>Saccharomycotina</taxon>
        <taxon>Saccharomycetes</taxon>
        <taxon>Saccharomycetales</taxon>
        <taxon>Saccharomycetaceae</taxon>
        <taxon>Nakaseomyces</taxon>
    </lineage>
</organism>
<dbReference type="VEuPathDB" id="FungiDB:CAGL0L00957g"/>
<protein>
    <submittedName>
        <fullName evidence="4">Protein CAJ1</fullName>
    </submittedName>
</protein>
<dbReference type="Pfam" id="PF00226">
    <property type="entry name" value="DnaJ"/>
    <property type="match status" value="1"/>
</dbReference>
<gene>
    <name evidence="4" type="ORF">AO440_003825</name>
</gene>
<dbReference type="PANTHER" id="PTHR45006:SF2">
    <property type="entry name" value="PROTEIN CAJ1"/>
    <property type="match status" value="1"/>
</dbReference>
<evidence type="ECO:0000256" key="1">
    <source>
        <dbReference type="ARBA" id="ARBA00023186"/>
    </source>
</evidence>
<reference evidence="4 5" key="1">
    <citation type="submission" date="2015-10" db="EMBL/GenBank/DDBJ databases">
        <title>Draft genomes sequences of Candida glabrata isolates 1A, 1B, 2A, 2B, 3A and 3B.</title>
        <authorList>
            <person name="Haavelsrud O.E."/>
            <person name="Gaustad P."/>
        </authorList>
    </citation>
    <scope>NUCLEOTIDE SEQUENCE [LARGE SCALE GENOMIC DNA]</scope>
    <source>
        <strain evidence="4">910700640</strain>
    </source>
</reference>
<dbReference type="OrthoDB" id="552049at2759"/>
<dbReference type="InterPro" id="IPR026894">
    <property type="entry name" value="DnaJ_X"/>
</dbReference>
<dbReference type="SUPFAM" id="SSF47162">
    <property type="entry name" value="Apolipoprotein"/>
    <property type="match status" value="1"/>
</dbReference>
<dbReference type="PROSITE" id="PS50076">
    <property type="entry name" value="DNAJ_2"/>
    <property type="match status" value="1"/>
</dbReference>
<evidence type="ECO:0000313" key="4">
    <source>
        <dbReference type="EMBL" id="KTA96697.1"/>
    </source>
</evidence>
<evidence type="ECO:0000256" key="3">
    <source>
        <dbReference type="SAM" id="MobiDB-lite"/>
    </source>
</evidence>
<dbReference type="VEuPathDB" id="FungiDB:GWK60_I00495"/>
<dbReference type="GO" id="GO:0005829">
    <property type="term" value="C:cytosol"/>
    <property type="evidence" value="ECO:0007669"/>
    <property type="project" value="UniProtKB-ARBA"/>
</dbReference>
<keyword evidence="2" id="KW-0175">Coiled coil</keyword>
<dbReference type="PhylomeDB" id="A0A0W0EJD4"/>
<dbReference type="AlphaFoldDB" id="A0A0W0EJD4"/>
<dbReference type="VEuPathDB" id="FungiDB:GVI51_L00737"/>
<dbReference type="PROSITE" id="PS00636">
    <property type="entry name" value="DNAJ_1"/>
    <property type="match status" value="1"/>
</dbReference>
<dbReference type="Gene3D" id="1.10.287.110">
    <property type="entry name" value="DnaJ domain"/>
    <property type="match status" value="1"/>
</dbReference>
<dbReference type="VEuPathDB" id="FungiDB:B1J91_L00957g"/>
<name>A0A0W0EJD4_CANGB</name>
<dbReference type="VEuPathDB" id="FungiDB:GW608_I00495"/>
<dbReference type="InterPro" id="IPR001623">
    <property type="entry name" value="DnaJ_domain"/>
</dbReference>
<dbReference type="SMART" id="SM00271">
    <property type="entry name" value="DnaJ"/>
    <property type="match status" value="1"/>
</dbReference>
<dbReference type="EMBL" id="LLZZ01000169">
    <property type="protein sequence ID" value="KTA96697.1"/>
    <property type="molecule type" value="Genomic_DNA"/>
</dbReference>
<dbReference type="InterPro" id="IPR018253">
    <property type="entry name" value="DnaJ_domain_CS"/>
</dbReference>
<evidence type="ECO:0000313" key="5">
    <source>
        <dbReference type="Proteomes" id="UP000054886"/>
    </source>
</evidence>
<feature type="coiled-coil region" evidence="2">
    <location>
        <begin position="150"/>
        <end position="177"/>
    </location>
</feature>
<comment type="caution">
    <text evidence="4">The sequence shown here is derived from an EMBL/GenBank/DDBJ whole genome shotgun (WGS) entry which is preliminary data.</text>
</comment>
<evidence type="ECO:0000256" key="2">
    <source>
        <dbReference type="SAM" id="Coils"/>
    </source>
</evidence>
<dbReference type="CDD" id="cd06257">
    <property type="entry name" value="DnaJ"/>
    <property type="match status" value="1"/>
</dbReference>
<proteinExistence type="predicted"/>
<sequence length="373" mass="42439">MVKDTEYYDILGVKPEATSAEIKKAYRRRAMETHPDKHPNDPNAQAKFQAVGEAYQVLSDDELRKRYDQLGKESAVPQQGFVDPSEYFTAIFGGDGFKEWVGEFSLFKELGEAAAEEAATGTTSAEAAAEANGSANGKSKLTKEQREKLAEMQKRRREDLIKQVEELSNKLNAKLDSYVVAVKGNHLDEFQKKLTQEIEELKLESFGLELLHILAKVYRNKANNYLLSKKTLGVSRFLTGFRDGAKDVKSTYSLIHTGYEAQKTMQGLSEVNPEELSPEERAKFEHMVAGKTLGVMWAMSKFELERKLREVCNRILNDRNGHDKTLKAKGLLFLADNFSRARRSPEEAEEARVFEELILGQQERQTKRRYRVQ</sequence>
<accession>A0A0W0EJD4</accession>
<dbReference type="InterPro" id="IPR036869">
    <property type="entry name" value="J_dom_sf"/>
</dbReference>
<feature type="region of interest" description="Disordered" evidence="3">
    <location>
        <begin position="118"/>
        <end position="144"/>
    </location>
</feature>
<dbReference type="Proteomes" id="UP000054886">
    <property type="component" value="Unassembled WGS sequence"/>
</dbReference>
<dbReference type="Pfam" id="PF14308">
    <property type="entry name" value="DnaJ-X"/>
    <property type="match status" value="1"/>
</dbReference>
<dbReference type="InterPro" id="IPR052814">
    <property type="entry name" value="Peroxisomal_DnaJ"/>
</dbReference>